<evidence type="ECO:0000313" key="2">
    <source>
        <dbReference type="Proteomes" id="UP001059546"/>
    </source>
</evidence>
<sequence length="232" mass="26183">MDLDARIKKIMEEAGCSYDLAKKADQEAQGNLHAAIEMAKKKGNVLYSGGRSGLYVEESPQRKSITQYKNGILVENKFYDFSVNDNIRLKEMLEKGTFDASLLGLHGDTAEVIYTEKLEEEYKEEAKAPKIDTKSAFVGEGRRIGRSNRDIPHANIEDTLEIAKDGDVLFKVMIGSKRVTVKMLRSQTIGDFFDYMERYYDFGLVLSTNGKEVPPSHSVEEIANKLVLLSRR</sequence>
<reference evidence="1" key="1">
    <citation type="submission" date="2021-05" db="EMBL/GenBank/DDBJ databases">
        <title>Encephalitozoon hellem ATCC 50604 Complete Genome.</title>
        <authorList>
            <person name="Mascarenhas dos Santos A.C."/>
            <person name="Julian A.T."/>
            <person name="Pombert J.-F."/>
        </authorList>
    </citation>
    <scope>NUCLEOTIDE SEQUENCE</scope>
    <source>
        <strain evidence="1">ATCC 50604</strain>
    </source>
</reference>
<dbReference type="AlphaFoldDB" id="A0A9Q9C6U6"/>
<dbReference type="SUPFAM" id="SSF102848">
    <property type="entry name" value="NSFL1 (p97 ATPase) cofactor p47, SEP domain"/>
    <property type="match status" value="1"/>
</dbReference>
<dbReference type="EMBL" id="CP075147">
    <property type="protein sequence ID" value="UTX42485.1"/>
    <property type="molecule type" value="Genomic_DNA"/>
</dbReference>
<proteinExistence type="predicted"/>
<organism evidence="1 2">
    <name type="scientific">Encephalitozoon hellem</name>
    <name type="common">Microsporidian parasite</name>
    <dbReference type="NCBI Taxonomy" id="27973"/>
    <lineage>
        <taxon>Eukaryota</taxon>
        <taxon>Fungi</taxon>
        <taxon>Fungi incertae sedis</taxon>
        <taxon>Microsporidia</taxon>
        <taxon>Unikaryonidae</taxon>
        <taxon>Encephalitozoon</taxon>
    </lineage>
</organism>
<dbReference type="InterPro" id="IPR036241">
    <property type="entry name" value="NSFL1C_SEP_dom_sf"/>
</dbReference>
<evidence type="ECO:0000313" key="1">
    <source>
        <dbReference type="EMBL" id="UTX42485.1"/>
    </source>
</evidence>
<gene>
    <name evidence="1" type="ORF">GPU96_01g01900</name>
</gene>
<name>A0A9Q9C6U6_ENCHE</name>
<accession>A0A9Q9C6U6</accession>
<protein>
    <submittedName>
        <fullName evidence="1">Uncharacterized protein</fullName>
    </submittedName>
</protein>
<dbReference type="Proteomes" id="UP001059546">
    <property type="component" value="Chromosome I"/>
</dbReference>